<dbReference type="InterPro" id="IPR011009">
    <property type="entry name" value="Kinase-like_dom_sf"/>
</dbReference>
<evidence type="ECO:0000256" key="9">
    <source>
        <dbReference type="PIRSR" id="PIRSR000706-2"/>
    </source>
</evidence>
<evidence type="ECO:0000256" key="2">
    <source>
        <dbReference type="ARBA" id="ARBA00022679"/>
    </source>
</evidence>
<dbReference type="CDD" id="cd05150">
    <property type="entry name" value="APH"/>
    <property type="match status" value="1"/>
</dbReference>
<evidence type="ECO:0000256" key="6">
    <source>
        <dbReference type="ARBA" id="ARBA00023251"/>
    </source>
</evidence>
<dbReference type="EMBL" id="FOCQ01000008">
    <property type="protein sequence ID" value="SEN31506.1"/>
    <property type="molecule type" value="Genomic_DNA"/>
</dbReference>
<dbReference type="InterPro" id="IPR051678">
    <property type="entry name" value="AGP_Transferase"/>
</dbReference>
<dbReference type="Proteomes" id="UP000199695">
    <property type="component" value="Unassembled WGS sequence"/>
</dbReference>
<dbReference type="InterPro" id="IPR024165">
    <property type="entry name" value="Kan/Strep_kinase"/>
</dbReference>
<feature type="active site" description="Proton acceptor" evidence="8">
    <location>
        <position position="183"/>
    </location>
</feature>
<dbReference type="OrthoDB" id="3806873at2"/>
<dbReference type="GO" id="GO:0016301">
    <property type="term" value="F:kinase activity"/>
    <property type="evidence" value="ECO:0007669"/>
    <property type="project" value="UniProtKB-KW"/>
</dbReference>
<feature type="binding site" evidence="9">
    <location>
        <position position="188"/>
    </location>
    <ligand>
        <name>Mg(2+)</name>
        <dbReference type="ChEBI" id="CHEBI:18420"/>
    </ligand>
</feature>
<dbReference type="NCBIfam" id="NF033068">
    <property type="entry name" value="APH_3p"/>
    <property type="match status" value="1"/>
</dbReference>
<sequence>MIDSLPEEISLFVRNMNWRKDTVGRSGDEVYQLTSKTQHYYLKIKSEPGTELLKLESQVLNWLKGKLPVPEVVCYHNDSFKEYLLITEVPGLMASDPGWQDKKKVVRSLAEGLRWIHSLPIETCPFSYPAGLLVQAAGERVRLGMVDEDDFDPCRMGKRAAELYEELVRSEPVYNDEVFTHGDYCLPNVILSPSGVSGFIDWARGGAADRYRDLGIAARSIADNFGDTYIPYFFEAYELKAIDEEKIKFFQLLDEFF</sequence>
<dbReference type="PANTHER" id="PTHR21310:SF41">
    <property type="entry name" value="3'-PHOSPHOTRANSFERASE, PUTATIVE-RELATED"/>
    <property type="match status" value="1"/>
</dbReference>
<accession>A0A1H8FIN2</accession>
<evidence type="ECO:0000256" key="8">
    <source>
        <dbReference type="PIRSR" id="PIRSR000706-1"/>
    </source>
</evidence>
<keyword evidence="5 7" id="KW-0067">ATP-binding</keyword>
<dbReference type="Gene3D" id="3.30.200.20">
    <property type="entry name" value="Phosphorylase Kinase, domain 1"/>
    <property type="match status" value="1"/>
</dbReference>
<evidence type="ECO:0000256" key="4">
    <source>
        <dbReference type="ARBA" id="ARBA00022777"/>
    </source>
</evidence>
<dbReference type="GO" id="GO:0005524">
    <property type="term" value="F:ATP binding"/>
    <property type="evidence" value="ECO:0007669"/>
    <property type="project" value="UniProtKB-KW"/>
</dbReference>
<dbReference type="PIRSF" id="PIRSF000706">
    <property type="entry name" value="Kanamycin_kin"/>
    <property type="match status" value="1"/>
</dbReference>
<feature type="binding site" evidence="9">
    <location>
        <position position="201"/>
    </location>
    <ligand>
        <name>Mg(2+)</name>
        <dbReference type="ChEBI" id="CHEBI:18420"/>
    </ligand>
</feature>
<keyword evidence="6 7" id="KW-0046">Antibiotic resistance</keyword>
<gene>
    <name evidence="11" type="ORF">SAMN05444955_108213</name>
</gene>
<keyword evidence="9" id="KW-0460">Magnesium</keyword>
<keyword evidence="9" id="KW-0479">Metal-binding</keyword>
<dbReference type="SUPFAM" id="SSF56112">
    <property type="entry name" value="Protein kinase-like (PK-like)"/>
    <property type="match status" value="1"/>
</dbReference>
<dbReference type="PANTHER" id="PTHR21310">
    <property type="entry name" value="AMINOGLYCOSIDE PHOSPHOTRANSFERASE-RELATED-RELATED"/>
    <property type="match status" value="1"/>
</dbReference>
<evidence type="ECO:0000256" key="3">
    <source>
        <dbReference type="ARBA" id="ARBA00022741"/>
    </source>
</evidence>
<dbReference type="AlphaFoldDB" id="A0A1H8FIN2"/>
<keyword evidence="2 7" id="KW-0808">Transferase</keyword>
<dbReference type="Gene3D" id="3.90.1200.10">
    <property type="match status" value="1"/>
</dbReference>
<feature type="domain" description="Aminoglycoside phosphotransferase" evidence="10">
    <location>
        <begin position="24"/>
        <end position="249"/>
    </location>
</feature>
<name>A0A1H8FIN2_9BACL</name>
<keyword evidence="12" id="KW-1185">Reference proteome</keyword>
<dbReference type="InterPro" id="IPR002575">
    <property type="entry name" value="Aminoglycoside_PTrfase"/>
</dbReference>
<protein>
    <submittedName>
        <fullName evidence="11">Kanamycin kinase/aminoglycoside 3'-phosphotransferase-2</fullName>
    </submittedName>
</protein>
<dbReference type="GO" id="GO:0016773">
    <property type="term" value="F:phosphotransferase activity, alcohol group as acceptor"/>
    <property type="evidence" value="ECO:0007669"/>
    <property type="project" value="InterPro"/>
</dbReference>
<evidence type="ECO:0000313" key="12">
    <source>
        <dbReference type="Proteomes" id="UP000199695"/>
    </source>
</evidence>
<dbReference type="STRING" id="1173111.SAMN05444955_108213"/>
<comment type="similarity">
    <text evidence="1 7">Belongs to the aminoglycoside phosphotransferase family.</text>
</comment>
<dbReference type="Pfam" id="PF01636">
    <property type="entry name" value="APH"/>
    <property type="match status" value="1"/>
</dbReference>
<proteinExistence type="inferred from homology"/>
<evidence type="ECO:0000313" key="11">
    <source>
        <dbReference type="EMBL" id="SEN31506.1"/>
    </source>
</evidence>
<evidence type="ECO:0000256" key="1">
    <source>
        <dbReference type="ARBA" id="ARBA00006219"/>
    </source>
</evidence>
<dbReference type="GO" id="GO:0046677">
    <property type="term" value="P:response to antibiotic"/>
    <property type="evidence" value="ECO:0007669"/>
    <property type="project" value="UniProtKB-KW"/>
</dbReference>
<keyword evidence="4 7" id="KW-0418">Kinase</keyword>
<evidence type="ECO:0000256" key="7">
    <source>
        <dbReference type="PIRNR" id="PIRNR000706"/>
    </source>
</evidence>
<organism evidence="11 12">
    <name type="scientific">Lihuaxuella thermophila</name>
    <dbReference type="NCBI Taxonomy" id="1173111"/>
    <lineage>
        <taxon>Bacteria</taxon>
        <taxon>Bacillati</taxon>
        <taxon>Bacillota</taxon>
        <taxon>Bacilli</taxon>
        <taxon>Bacillales</taxon>
        <taxon>Thermoactinomycetaceae</taxon>
        <taxon>Lihuaxuella</taxon>
    </lineage>
</organism>
<dbReference type="RefSeq" id="WP_089968899.1">
    <property type="nucleotide sequence ID" value="NZ_FOCQ01000008.1"/>
</dbReference>
<reference evidence="11 12" key="1">
    <citation type="submission" date="2016-10" db="EMBL/GenBank/DDBJ databases">
        <authorList>
            <person name="de Groot N.N."/>
        </authorList>
    </citation>
    <scope>NUCLEOTIDE SEQUENCE [LARGE SCALE GENOMIC DNA]</scope>
    <source>
        <strain evidence="11 12">DSM 46701</strain>
    </source>
</reference>
<evidence type="ECO:0000256" key="5">
    <source>
        <dbReference type="ARBA" id="ARBA00022840"/>
    </source>
</evidence>
<keyword evidence="3 7" id="KW-0547">Nucleotide-binding</keyword>
<evidence type="ECO:0000259" key="10">
    <source>
        <dbReference type="Pfam" id="PF01636"/>
    </source>
</evidence>
<dbReference type="GO" id="GO:0046872">
    <property type="term" value="F:metal ion binding"/>
    <property type="evidence" value="ECO:0007669"/>
    <property type="project" value="UniProtKB-KW"/>
</dbReference>